<proteinExistence type="predicted"/>
<keyword evidence="9" id="KW-1133">Transmembrane helix</keyword>
<evidence type="ECO:0000256" key="6">
    <source>
        <dbReference type="ARBA" id="ARBA00022840"/>
    </source>
</evidence>
<dbReference type="GO" id="GO:0005524">
    <property type="term" value="F:ATP binding"/>
    <property type="evidence" value="ECO:0007669"/>
    <property type="project" value="UniProtKB-UniRule"/>
</dbReference>
<keyword evidence="1" id="KW-0723">Serine/threonine-protein kinase</keyword>
<dbReference type="Pfam" id="PF00069">
    <property type="entry name" value="Pkinase"/>
    <property type="match status" value="1"/>
</dbReference>
<feature type="binding site" evidence="7">
    <location>
        <position position="325"/>
    </location>
    <ligand>
        <name>ATP</name>
        <dbReference type="ChEBI" id="CHEBI:30616"/>
    </ligand>
</feature>
<dbReference type="SMART" id="SM00220">
    <property type="entry name" value="S_TKc"/>
    <property type="match status" value="1"/>
</dbReference>
<keyword evidence="9" id="KW-0812">Transmembrane</keyword>
<accession>A0A7S1N6S7</accession>
<dbReference type="GO" id="GO:0008270">
    <property type="term" value="F:zinc ion binding"/>
    <property type="evidence" value="ECO:0007669"/>
    <property type="project" value="InterPro"/>
</dbReference>
<evidence type="ECO:0000256" key="1">
    <source>
        <dbReference type="ARBA" id="ARBA00022527"/>
    </source>
</evidence>
<feature type="domain" description="Protein kinase" evidence="10">
    <location>
        <begin position="297"/>
        <end position="568"/>
    </location>
</feature>
<feature type="transmembrane region" description="Helical" evidence="9">
    <location>
        <begin position="7"/>
        <end position="25"/>
    </location>
</feature>
<dbReference type="Pfam" id="PF08685">
    <property type="entry name" value="GON"/>
    <property type="match status" value="1"/>
</dbReference>
<feature type="transmembrane region" description="Helical" evidence="9">
    <location>
        <begin position="216"/>
        <end position="239"/>
    </location>
</feature>
<protein>
    <recommendedName>
        <fullName evidence="10">Protein kinase domain-containing protein</fullName>
    </recommendedName>
</protein>
<keyword evidence="9" id="KW-0472">Membrane</keyword>
<dbReference type="PROSITE" id="PS50011">
    <property type="entry name" value="PROTEIN_KINASE_DOM"/>
    <property type="match status" value="1"/>
</dbReference>
<dbReference type="InterPro" id="IPR012314">
    <property type="entry name" value="Pept_M12B_GON-ADAMTSs"/>
</dbReference>
<organism evidence="11">
    <name type="scientific">Eutreptiella gymnastica</name>
    <dbReference type="NCBI Taxonomy" id="73025"/>
    <lineage>
        <taxon>Eukaryota</taxon>
        <taxon>Discoba</taxon>
        <taxon>Euglenozoa</taxon>
        <taxon>Euglenida</taxon>
        <taxon>Spirocuta</taxon>
        <taxon>Euglenophyceae</taxon>
        <taxon>Eutreptiales</taxon>
        <taxon>Eutreptiaceae</taxon>
        <taxon>Eutreptiella</taxon>
    </lineage>
</organism>
<dbReference type="PANTHER" id="PTHR11584:SF369">
    <property type="entry name" value="MITOGEN-ACTIVATED PROTEIN KINASE KINASE KINASE 19-RELATED"/>
    <property type="match status" value="1"/>
</dbReference>
<name>A0A7S1N6S7_9EUGL</name>
<keyword evidence="4 7" id="KW-0547">Nucleotide-binding</keyword>
<keyword evidence="5" id="KW-0418">Kinase</keyword>
<evidence type="ECO:0000259" key="10">
    <source>
        <dbReference type="PROSITE" id="PS50011"/>
    </source>
</evidence>
<dbReference type="GO" id="GO:0004674">
    <property type="term" value="F:protein serine/threonine kinase activity"/>
    <property type="evidence" value="ECO:0007669"/>
    <property type="project" value="UniProtKB-KW"/>
</dbReference>
<dbReference type="AlphaFoldDB" id="A0A7S1N6S7"/>
<evidence type="ECO:0000256" key="7">
    <source>
        <dbReference type="PROSITE-ProRule" id="PRU10141"/>
    </source>
</evidence>
<dbReference type="EMBL" id="HBGA01033869">
    <property type="protein sequence ID" value="CAD9001137.1"/>
    <property type="molecule type" value="Transcribed_RNA"/>
</dbReference>
<dbReference type="InterPro" id="IPR000719">
    <property type="entry name" value="Prot_kinase_dom"/>
</dbReference>
<dbReference type="SUPFAM" id="SSF56112">
    <property type="entry name" value="Protein kinase-like (PK-like)"/>
    <property type="match status" value="1"/>
</dbReference>
<keyword evidence="2" id="KW-0808">Transferase</keyword>
<evidence type="ECO:0000256" key="5">
    <source>
        <dbReference type="ARBA" id="ARBA00022777"/>
    </source>
</evidence>
<evidence type="ECO:0000256" key="8">
    <source>
        <dbReference type="SAM" id="MobiDB-lite"/>
    </source>
</evidence>
<evidence type="ECO:0000313" key="11">
    <source>
        <dbReference type="EMBL" id="CAD9001137.1"/>
    </source>
</evidence>
<evidence type="ECO:0000256" key="9">
    <source>
        <dbReference type="SAM" id="Phobius"/>
    </source>
</evidence>
<dbReference type="Gene3D" id="1.10.510.10">
    <property type="entry name" value="Transferase(Phosphotransferase) domain 1"/>
    <property type="match status" value="1"/>
</dbReference>
<reference evidence="11" key="1">
    <citation type="submission" date="2021-01" db="EMBL/GenBank/DDBJ databases">
        <authorList>
            <person name="Corre E."/>
            <person name="Pelletier E."/>
            <person name="Niang G."/>
            <person name="Scheremetjew M."/>
            <person name="Finn R."/>
            <person name="Kale V."/>
            <person name="Holt S."/>
            <person name="Cochrane G."/>
            <person name="Meng A."/>
            <person name="Brown T."/>
            <person name="Cohen L."/>
        </authorList>
    </citation>
    <scope>NUCLEOTIDE SEQUENCE</scope>
    <source>
        <strain evidence="11">NIES-381</strain>
    </source>
</reference>
<evidence type="ECO:0000256" key="4">
    <source>
        <dbReference type="ARBA" id="ARBA00022741"/>
    </source>
</evidence>
<sequence length="622" mass="68313">MAFTMNTWWWMLLTLVMPCTGWLFIDNSTGYNYINLSSPDNWSEYLPMRTLWFKLRLLERPEKGSTEVMLNLSDTTFSSTNMERIFALEGKGPTKFMVWGSAGLCLVSSRISSEYKLDLTGTPFRLAYNEPMSKAEGIRSYGNSSCSNGHKQCQGGCGGECGWCGWEWPTWEMPPMTAKLLVDDQELFDNAIPTFTPTPTPTSTVSALAESTTDLLWLWVGGGSLVVALLVVIALVFFARRCQRPRPTKVINVAHEIPTKEKSIQKSEELSTADRSASTSSAPLGNTVTSCSTSDYVPLNVELGRGSFGVVCKGIDRTGGFVAMKRVWRAEKTTEVNNEVNLLSTLDHKHIVCFRGVCWHDSYLYMVMELCGEGSLMQLLHSLGPFPMSLMQGYGRGIVKGMEYLHANGVIHGDVKPQNVLLTKDGHCKIADFGLARLVAHGLTSKESSSLMSSAGMSSAGMASAAHGSIMGTPRYMPPEGFRGTITTKSDVFSFGLTVLHLVTGVIPWAHMNFTNAWCVLFQLGTCPMLHPIDSKLPQTLQALIGDCIVINPEDRSTFEQLTTHDFFMTADITESLSNEVTSSSEDAASTLITKSHLLLDEKDNEQTSFSTITTSTGPDLL</sequence>
<feature type="compositionally biased region" description="Low complexity" evidence="8">
    <location>
        <begin position="273"/>
        <end position="282"/>
    </location>
</feature>
<evidence type="ECO:0000256" key="2">
    <source>
        <dbReference type="ARBA" id="ARBA00022679"/>
    </source>
</evidence>
<dbReference type="InterPro" id="IPR017441">
    <property type="entry name" value="Protein_kinase_ATP_BS"/>
</dbReference>
<keyword evidence="3" id="KW-0479">Metal-binding</keyword>
<dbReference type="InterPro" id="IPR011009">
    <property type="entry name" value="Kinase-like_dom_sf"/>
</dbReference>
<dbReference type="InterPro" id="IPR008271">
    <property type="entry name" value="Ser/Thr_kinase_AS"/>
</dbReference>
<evidence type="ECO:0000256" key="3">
    <source>
        <dbReference type="ARBA" id="ARBA00022723"/>
    </source>
</evidence>
<gene>
    <name evidence="11" type="ORF">EGYM00392_LOCUS12212</name>
</gene>
<dbReference type="PROSITE" id="PS00107">
    <property type="entry name" value="PROTEIN_KINASE_ATP"/>
    <property type="match status" value="1"/>
</dbReference>
<dbReference type="PROSITE" id="PS00108">
    <property type="entry name" value="PROTEIN_KINASE_ST"/>
    <property type="match status" value="1"/>
</dbReference>
<dbReference type="PANTHER" id="PTHR11584">
    <property type="entry name" value="SERINE/THREONINE PROTEIN KINASE"/>
    <property type="match status" value="1"/>
</dbReference>
<dbReference type="GO" id="GO:0004222">
    <property type="term" value="F:metalloendopeptidase activity"/>
    <property type="evidence" value="ECO:0007669"/>
    <property type="project" value="InterPro"/>
</dbReference>
<feature type="region of interest" description="Disordered" evidence="8">
    <location>
        <begin position="262"/>
        <end position="284"/>
    </location>
</feature>
<keyword evidence="6 7" id="KW-0067">ATP-binding</keyword>